<dbReference type="EMBL" id="AK303670">
    <property type="protein sequence ID" value="BAG64668.1"/>
    <property type="molecule type" value="mRNA"/>
</dbReference>
<keyword evidence="2" id="KW-0732">Signal</keyword>
<feature type="compositionally biased region" description="Basic residues" evidence="1">
    <location>
        <begin position="87"/>
        <end position="104"/>
    </location>
</feature>
<organism evidence="3">
    <name type="scientific">Homo sapiens</name>
    <name type="common">Human</name>
    <dbReference type="NCBI Taxonomy" id="9606"/>
    <lineage>
        <taxon>Eukaryota</taxon>
        <taxon>Metazoa</taxon>
        <taxon>Chordata</taxon>
        <taxon>Craniata</taxon>
        <taxon>Vertebrata</taxon>
        <taxon>Euteleostomi</taxon>
        <taxon>Mammalia</taxon>
        <taxon>Eutheria</taxon>
        <taxon>Euarchontoglires</taxon>
        <taxon>Primates</taxon>
        <taxon>Haplorrhini</taxon>
        <taxon>Catarrhini</taxon>
        <taxon>Hominidae</taxon>
        <taxon>Homo</taxon>
    </lineage>
</organism>
<evidence type="ECO:0000256" key="2">
    <source>
        <dbReference type="SAM" id="SignalP"/>
    </source>
</evidence>
<feature type="chain" id="PRO_5002803450" evidence="2">
    <location>
        <begin position="22"/>
        <end position="137"/>
    </location>
</feature>
<name>B4E156_HUMAN</name>
<feature type="signal peptide" evidence="2">
    <location>
        <begin position="1"/>
        <end position="21"/>
    </location>
</feature>
<evidence type="ECO:0000313" key="3">
    <source>
        <dbReference type="EMBL" id="BAG64668.1"/>
    </source>
</evidence>
<dbReference type="AlphaFoldDB" id="B4E156"/>
<reference evidence="3" key="1">
    <citation type="submission" date="2007-10" db="EMBL/GenBank/DDBJ databases">
        <title>NEDO human cDNA sequencing project focused on splicing variants.</title>
        <authorList>
            <person name="Wakamatsu A."/>
            <person name="Yamamoto J."/>
            <person name="Kimura K."/>
            <person name="Ishii S."/>
            <person name="Watanabe K."/>
            <person name="Sugiyama A."/>
            <person name="Murakawa K."/>
            <person name="Kaida T."/>
            <person name="Tsuchiya K."/>
            <person name="Fukuzumi Y."/>
            <person name="Kumagai A."/>
            <person name="Oishi Y."/>
            <person name="Yamamoto S."/>
            <person name="Ono Y."/>
            <person name="Komori Y."/>
            <person name="Yamazaki M."/>
            <person name="Kisu Y."/>
            <person name="Nishikawa T."/>
            <person name="Sugano S."/>
            <person name="Nomura N."/>
            <person name="Isogai T."/>
        </authorList>
    </citation>
    <scope>NUCLEOTIDE SEQUENCE</scope>
    <source>
        <tissue evidence="3">Kidney</tissue>
    </source>
</reference>
<accession>B4E156</accession>
<feature type="compositionally biased region" description="Basic and acidic residues" evidence="1">
    <location>
        <begin position="126"/>
        <end position="137"/>
    </location>
</feature>
<proteinExistence type="evidence at transcript level"/>
<feature type="region of interest" description="Disordered" evidence="1">
    <location>
        <begin position="87"/>
        <end position="137"/>
    </location>
</feature>
<sequence>MAPRSLLLLLSGALALTDTWAGECGVQRETASVGRSEGPARWGRRTQGAAPGGGSGGSQPLLAPRLPLLEVFQHRCVAARPRGAPLHRRGVRRRHAIPAVRQRRRDSEDGAAGAVGGARGAAVLGVDHRVRQGQRTD</sequence>
<protein>
    <submittedName>
        <fullName evidence="3">cDNA FLJ53123</fullName>
    </submittedName>
</protein>
<evidence type="ECO:0000256" key="1">
    <source>
        <dbReference type="SAM" id="MobiDB-lite"/>
    </source>
</evidence>
<feature type="region of interest" description="Disordered" evidence="1">
    <location>
        <begin position="29"/>
        <end position="61"/>
    </location>
</feature>